<dbReference type="GO" id="GO:0044389">
    <property type="term" value="F:ubiquitin-like protein ligase binding"/>
    <property type="evidence" value="ECO:0007669"/>
    <property type="project" value="TreeGrafter"/>
</dbReference>
<dbReference type="Proteomes" id="UP000094065">
    <property type="component" value="Unassembled WGS sequence"/>
</dbReference>
<evidence type="ECO:0000313" key="3">
    <source>
        <dbReference type="Proteomes" id="UP000094065"/>
    </source>
</evidence>
<dbReference type="STRING" id="1295533.A0A1E3HUS0"/>
<dbReference type="InterPro" id="IPR050899">
    <property type="entry name" value="DDRGK_domain-containing"/>
</dbReference>
<feature type="compositionally biased region" description="Basic and acidic residues" evidence="1">
    <location>
        <begin position="508"/>
        <end position="521"/>
    </location>
</feature>
<dbReference type="PANTHER" id="PTHR48176:SF1">
    <property type="entry name" value="DDRGK DOMAIN-CONTAINING PROTEIN 1"/>
    <property type="match status" value="1"/>
</dbReference>
<feature type="compositionally biased region" description="Polar residues" evidence="1">
    <location>
        <begin position="113"/>
        <end position="130"/>
    </location>
</feature>
<dbReference type="RefSeq" id="XP_018994333.1">
    <property type="nucleotide sequence ID" value="XM_019137307.1"/>
</dbReference>
<feature type="region of interest" description="Disordered" evidence="1">
    <location>
        <begin position="820"/>
        <end position="842"/>
    </location>
</feature>
<proteinExistence type="predicted"/>
<accession>A0A1E3HUS0</accession>
<feature type="compositionally biased region" description="Polar residues" evidence="1">
    <location>
        <begin position="454"/>
        <end position="470"/>
    </location>
</feature>
<feature type="compositionally biased region" description="Low complexity" evidence="1">
    <location>
        <begin position="554"/>
        <end position="565"/>
    </location>
</feature>
<dbReference type="InterPro" id="IPR013951">
    <property type="entry name" value="Rxt3"/>
</dbReference>
<feature type="compositionally biased region" description="Low complexity" evidence="1">
    <location>
        <begin position="194"/>
        <end position="206"/>
    </location>
</feature>
<feature type="region of interest" description="Disordered" evidence="1">
    <location>
        <begin position="1"/>
        <end position="306"/>
    </location>
</feature>
<dbReference type="OrthoDB" id="3596986at2759"/>
<feature type="compositionally biased region" description="Basic and acidic residues" evidence="1">
    <location>
        <begin position="828"/>
        <end position="842"/>
    </location>
</feature>
<feature type="region of interest" description="Disordered" evidence="1">
    <location>
        <begin position="321"/>
        <end position="385"/>
    </location>
</feature>
<keyword evidence="3" id="KW-1185">Reference proteome</keyword>
<dbReference type="InterPro" id="IPR036609">
    <property type="entry name" value="LCCL_sf"/>
</dbReference>
<dbReference type="EMBL" id="AWGJ01000005">
    <property type="protein sequence ID" value="ODN79486.1"/>
    <property type="molecule type" value="Genomic_DNA"/>
</dbReference>
<reference evidence="2 3" key="1">
    <citation type="submission" date="2016-06" db="EMBL/GenBank/DDBJ databases">
        <title>Evolution of pathogenesis and genome organization in the Tremellales.</title>
        <authorList>
            <person name="Cuomo C."/>
            <person name="Litvintseva A."/>
            <person name="Heitman J."/>
            <person name="Chen Y."/>
            <person name="Sun S."/>
            <person name="Springer D."/>
            <person name="Dromer F."/>
            <person name="Young S."/>
            <person name="Zeng Q."/>
            <person name="Chapman S."/>
            <person name="Gujja S."/>
            <person name="Saif S."/>
            <person name="Birren B."/>
        </authorList>
    </citation>
    <scope>NUCLEOTIDE SEQUENCE [LARGE SCALE GENOMIC DNA]</scope>
    <source>
        <strain evidence="2 3">CBS 6039</strain>
    </source>
</reference>
<feature type="compositionally biased region" description="Polar residues" evidence="1">
    <location>
        <begin position="422"/>
        <end position="437"/>
    </location>
</feature>
<dbReference type="PANTHER" id="PTHR48176">
    <property type="entry name" value="DDRGK DOMAIN-CONTAINING PROTEIN 1"/>
    <property type="match status" value="1"/>
</dbReference>
<feature type="region of interest" description="Disordered" evidence="1">
    <location>
        <begin position="398"/>
        <end position="601"/>
    </location>
</feature>
<name>A0A1E3HUS0_9TREE</name>
<dbReference type="AlphaFoldDB" id="A0A1E3HUS0"/>
<feature type="compositionally biased region" description="Polar residues" evidence="1">
    <location>
        <begin position="89"/>
        <end position="99"/>
    </location>
</feature>
<organism evidence="2 3">
    <name type="scientific">Cryptococcus amylolentus CBS 6039</name>
    <dbReference type="NCBI Taxonomy" id="1295533"/>
    <lineage>
        <taxon>Eukaryota</taxon>
        <taxon>Fungi</taxon>
        <taxon>Dikarya</taxon>
        <taxon>Basidiomycota</taxon>
        <taxon>Agaricomycotina</taxon>
        <taxon>Tremellomycetes</taxon>
        <taxon>Tremellales</taxon>
        <taxon>Cryptococcaceae</taxon>
        <taxon>Cryptococcus</taxon>
    </lineage>
</organism>
<sequence>MLPRPPDSTNPHRHPPRDDRPNPYANPPPGRKPDLMGVGGLPTGLGRLSGGYGLFGSGPFRQEELRERDRQERLQRERERELKPPPTSPTQRASLSATPANPYPRASLPPSPTSTRNLSVPPQSKASISPQLPPRESAPSSNPRPSLPLPGYGSGLGARALPSPFERDVQERSTSGSALPSPAAAQQEVPPPISGHGRSLSNSSSRDIPGLPLGDRSPPKPSGPSTARSLYASGPPPLVSSVNRDREPQRSPVARTAASPREPSRDAISPSAIPAPTKPSANAAAPGVPSSRAPYGSSYAYPNNPAYPGFSGGFGLTGFGGYGAFGGPRWDQDREREAREARDARERAERADRADREEQEEKRREAERAEQRRPKEFSEADREREKWRLIREQERERAMAQYAGDKGHKAAIPAPRDPYRRNTASFEGKPSTSSNYSRHIEVLNHPDPAVSAPIQGSTFERENSVIQQVAPTREPRPYGYKPEPTPREAALAPPRESASLNSAASARESTRERERERERDFYSAQTGTTAMPASTAQKRSRMDAVVEDAQVAHQAQQAQRRSSQAKSKRRKMEEERTMGHHHHSSSHGAVPHRSSPAEKRDWAALTQPPVKRVEVSSAPVESWLKALPTLGNEVGKIEYGGNPFLISRTGLYRRDNEGGTVVVRVGGGFLGRGWKVRGEPGWDEATTKRSGKVVRGAESSDRACWGTDVYTDDSDLGLILVHAGWIRWSPLPADGLYTAEDRKRDEQEFINVTVRLVPTLVHYTGTERNGIQTRGWGNGHDGGSIVVERVERVKIDKQYLASRKRKTRMAQWAKQRALVDPLPALPPPDRETGAEVSAKEPTLRPSLPTEPIIFTSSIAPDAKELLVSGGFKYTPEALGAWLNLPQEGDGSERTLWDYRLVLNGRGETYHLSMSQGATYSYPLMTLIQLSSTPGIPSSTILSSRPPSAVYFLPEGLAALTQGERWMLCQVGRYRWEKLGDDEKGEWDRDEVEEVEEDEQEYSELPLEVEEEAINEGLVMQDEPLPYPLPVPEAQKEGSQMMAEQDQASADLLEVAQGMKDAVEVAVEAAYGEQTGRIAVEEEENMDVDA</sequence>
<feature type="compositionally biased region" description="Gly residues" evidence="1">
    <location>
        <begin position="37"/>
        <end position="56"/>
    </location>
</feature>
<dbReference type="Pfam" id="PF08642">
    <property type="entry name" value="Rxt3"/>
    <property type="match status" value="1"/>
</dbReference>
<dbReference type="GeneID" id="30154765"/>
<protein>
    <submittedName>
        <fullName evidence="2">Uncharacterized protein</fullName>
    </submittedName>
</protein>
<dbReference type="Gene3D" id="2.170.130.20">
    <property type="entry name" value="LCCL-like domain"/>
    <property type="match status" value="1"/>
</dbReference>
<evidence type="ECO:0000256" key="1">
    <source>
        <dbReference type="SAM" id="MobiDB-lite"/>
    </source>
</evidence>
<comment type="caution">
    <text evidence="2">The sequence shown here is derived from an EMBL/GenBank/DDBJ whole genome shotgun (WGS) entry which is preliminary data.</text>
</comment>
<evidence type="ECO:0000313" key="2">
    <source>
        <dbReference type="EMBL" id="ODN79486.1"/>
    </source>
</evidence>
<feature type="compositionally biased region" description="Basic and acidic residues" evidence="1">
    <location>
        <begin position="330"/>
        <end position="385"/>
    </location>
</feature>
<gene>
    <name evidence="2" type="ORF">L202_03456</name>
</gene>
<feature type="compositionally biased region" description="Basic and acidic residues" evidence="1">
    <location>
        <begin position="61"/>
        <end position="83"/>
    </location>
</feature>
<feature type="compositionally biased region" description="Polar residues" evidence="1">
    <location>
        <begin position="523"/>
        <end position="537"/>
    </location>
</feature>